<proteinExistence type="predicted"/>
<keyword evidence="2" id="KW-1185">Reference proteome</keyword>
<evidence type="ECO:0000313" key="1">
    <source>
        <dbReference type="EMBL" id="AEI95620.1"/>
    </source>
</evidence>
<organism evidence="1 2">
    <name type="scientific">Roseobacter litoralis (strain ATCC 49566 / DSM 6996 / JCM 21268 / NBRC 15278 / OCh 149)</name>
    <dbReference type="NCBI Taxonomy" id="391595"/>
    <lineage>
        <taxon>Bacteria</taxon>
        <taxon>Pseudomonadati</taxon>
        <taxon>Pseudomonadota</taxon>
        <taxon>Alphaproteobacteria</taxon>
        <taxon>Rhodobacterales</taxon>
        <taxon>Roseobacteraceae</taxon>
        <taxon>Roseobacter</taxon>
    </lineage>
</organism>
<dbReference type="HOGENOM" id="CLU_717432_0_0_5"/>
<dbReference type="eggNOG" id="ENOG5031BJX">
    <property type="taxonomic scope" value="Bacteria"/>
</dbReference>
<dbReference type="KEGG" id="rli:RLO149_c037040"/>
<accession>F7ZBN8</accession>
<dbReference type="EMBL" id="CP002623">
    <property type="protein sequence ID" value="AEI95620.1"/>
    <property type="molecule type" value="Genomic_DNA"/>
</dbReference>
<protein>
    <submittedName>
        <fullName evidence="1">Uncharacterized protein</fullName>
    </submittedName>
</protein>
<name>F7ZBN8_ROSLO</name>
<dbReference type="Proteomes" id="UP000001353">
    <property type="component" value="Chromosome"/>
</dbReference>
<reference evidence="1 2" key="1">
    <citation type="journal article" date="2011" name="BMC Genomics">
        <title>Comparative genome analysis and genome-guided physiological analysis of Roseobacter litoralis.</title>
        <authorList>
            <person name="Kalhoefer D."/>
            <person name="Thole S."/>
            <person name="Voget S."/>
            <person name="Lehmann R."/>
            <person name="Liesegang H."/>
            <person name="Wollher A."/>
            <person name="Daniel R."/>
            <person name="Simon M."/>
            <person name="Brinkhoff T."/>
        </authorList>
    </citation>
    <scope>NUCLEOTIDE SEQUENCE [LARGE SCALE GENOMIC DNA]</scope>
    <source>
        <strain evidence="2">ATCC 49566 / DSM 6996 / JCM 21268 / NBRC 15278 / OCh 149</strain>
    </source>
</reference>
<evidence type="ECO:0000313" key="2">
    <source>
        <dbReference type="Proteomes" id="UP000001353"/>
    </source>
</evidence>
<dbReference type="AlphaFoldDB" id="F7ZBN8"/>
<sequence>MPYSFDEMVFMGWPDRNLSSFEVSYSTSVNGEAVHIFPDFEYLNFLKEEKSVVGVHFWWSPFEFVLPEMAIRIANDTQDQVFVDQAKFYVRSSEIDYKPVPVFELLTRIDSIHIINEGWGPMEDASTRLSIVSHERCIQEDQIVIEDGIFEFALGEIEEQMNFSVLEAIPSDLLAHPIVCAVGELTYKERSGHSHKIPYRTTVNRIDPPPGAPAPPSATYLLRLVAGKSGYEVSVPLSQIISPQSFDHFQIAVISDMSANYQLSGQVETISGDVVANANIEIDYFRPRSASEPSLPDVFYQEVSSEYHPQGEFSDLFVRATQNPSEPENFILYVTSDWLNLDRANRDILHRAISAKLQQLGLSEGYYRYVVGNDEFGGSGPFYWK</sequence>
<gene>
    <name evidence="1" type="ordered locus">RLO149_c037040</name>
</gene>